<reference evidence="2 3" key="1">
    <citation type="journal article" date="2020" name="IScience">
        <title>Genome Sequencing of the Endangered Kingdonia uniflora (Circaeasteraceae, Ranunculales) Reveals Potential Mechanisms of Evolutionary Specialization.</title>
        <authorList>
            <person name="Sun Y."/>
            <person name="Deng T."/>
            <person name="Zhang A."/>
            <person name="Moore M.J."/>
            <person name="Landis J.B."/>
            <person name="Lin N."/>
            <person name="Zhang H."/>
            <person name="Zhang X."/>
            <person name="Huang J."/>
            <person name="Zhang X."/>
            <person name="Sun H."/>
            <person name="Wang H."/>
        </authorList>
    </citation>
    <scope>NUCLEOTIDE SEQUENCE [LARGE SCALE GENOMIC DNA]</scope>
    <source>
        <strain evidence="2">TB1705</strain>
        <tissue evidence="2">Leaf</tissue>
    </source>
</reference>
<dbReference type="AlphaFoldDB" id="A0A7J7NM69"/>
<keyword evidence="3" id="KW-1185">Reference proteome</keyword>
<feature type="coiled-coil region" evidence="1">
    <location>
        <begin position="153"/>
        <end position="208"/>
    </location>
</feature>
<gene>
    <name evidence="2" type="ORF">GIB67_018139</name>
</gene>
<dbReference type="Proteomes" id="UP000541444">
    <property type="component" value="Unassembled WGS sequence"/>
</dbReference>
<dbReference type="EMBL" id="JACGCM010000697">
    <property type="protein sequence ID" value="KAF6168299.1"/>
    <property type="molecule type" value="Genomic_DNA"/>
</dbReference>
<sequence length="283" mass="32829">MSLGLFYFPRKREQTSAHATLSYLPRTRWQRSGHGDQQFWVKHLEMMRDNSDVVPRYSSQKWKEFVLKKADRGWRVREGPLVCTEAYLEWFVFVSWTTICPITVDLAVDDFGIHQKKPASVNEHGDTPVHQYEDIAEQYDASHHEHSSRSPNINLNDQQITALNEQLQKHKEDKDKEFKANINLRESLKEKTSECDMLKETIEQMKAKIELKHVVDEQCALEFADLLRQLDAKESFPLIILASGVIILSPMRTKEIKSLKAINTILMELVDMQLPLATPLVVL</sequence>
<comment type="caution">
    <text evidence="2">The sequence shown here is derived from an EMBL/GenBank/DDBJ whole genome shotgun (WGS) entry which is preliminary data.</text>
</comment>
<proteinExistence type="predicted"/>
<accession>A0A7J7NM69</accession>
<evidence type="ECO:0000256" key="1">
    <source>
        <dbReference type="SAM" id="Coils"/>
    </source>
</evidence>
<evidence type="ECO:0000313" key="3">
    <source>
        <dbReference type="Proteomes" id="UP000541444"/>
    </source>
</evidence>
<organism evidence="2 3">
    <name type="scientific">Kingdonia uniflora</name>
    <dbReference type="NCBI Taxonomy" id="39325"/>
    <lineage>
        <taxon>Eukaryota</taxon>
        <taxon>Viridiplantae</taxon>
        <taxon>Streptophyta</taxon>
        <taxon>Embryophyta</taxon>
        <taxon>Tracheophyta</taxon>
        <taxon>Spermatophyta</taxon>
        <taxon>Magnoliopsida</taxon>
        <taxon>Ranunculales</taxon>
        <taxon>Circaeasteraceae</taxon>
        <taxon>Kingdonia</taxon>
    </lineage>
</organism>
<keyword evidence="1" id="KW-0175">Coiled coil</keyword>
<name>A0A7J7NM69_9MAGN</name>
<evidence type="ECO:0000313" key="2">
    <source>
        <dbReference type="EMBL" id="KAF6168299.1"/>
    </source>
</evidence>
<protein>
    <submittedName>
        <fullName evidence="2">Uncharacterized protein</fullName>
    </submittedName>
</protein>